<dbReference type="Gene3D" id="1.10.357.10">
    <property type="entry name" value="Tetracycline Repressor, domain 2"/>
    <property type="match status" value="1"/>
</dbReference>
<feature type="region of interest" description="Disordered" evidence="1">
    <location>
        <begin position="1"/>
        <end position="20"/>
    </location>
</feature>
<protein>
    <submittedName>
        <fullName evidence="3">Putative TetR family regulator</fullName>
    </submittedName>
</protein>
<dbReference type="InterPro" id="IPR041583">
    <property type="entry name" value="TetR_C_31"/>
</dbReference>
<sequence length="116" mass="12634">MASRSGEGAQTADSASPVRVAITPDPDEVADVMRAGPSTDPVALLLRQVHARMEADRAGYLALLELRLEGTRRPELGREQSKNRVEVLGENVRFHLEAHLPGGRTGVVRSTWPCPR</sequence>
<evidence type="ECO:0000259" key="2">
    <source>
        <dbReference type="Pfam" id="PF17940"/>
    </source>
</evidence>
<organism evidence="3">
    <name type="scientific">Peterkaempfera griseoplana</name>
    <name type="common">Streptacidiphilus griseoplanus</name>
    <dbReference type="NCBI Taxonomy" id="66896"/>
    <lineage>
        <taxon>Bacteria</taxon>
        <taxon>Bacillati</taxon>
        <taxon>Actinomycetota</taxon>
        <taxon>Actinomycetes</taxon>
        <taxon>Kitasatosporales</taxon>
        <taxon>Streptomycetaceae</taxon>
        <taxon>Peterkaempfera</taxon>
    </lineage>
</organism>
<dbReference type="AlphaFoldDB" id="A0A060NU92"/>
<gene>
    <name evidence="3" type="primary">cya2</name>
</gene>
<reference evidence="3" key="1">
    <citation type="journal article" date="2013" name="Chem. Biol.">
        <title>Core assembly mechanism of quinocarcin/SF-1739: bimodular complex nonribosomal peptide synthetases for sequential mannich-type reactions.</title>
        <authorList>
            <person name="Hiratsuka T."/>
            <person name="Koketsu K."/>
            <person name="Minami A."/>
            <person name="Kaneko S."/>
            <person name="Yamazaki C."/>
            <person name="Watanabe K."/>
            <person name="Oguri H."/>
            <person name="Oikawa H."/>
        </authorList>
    </citation>
    <scope>NUCLEOTIDE SEQUENCE</scope>
    <source>
        <strain evidence="3">SF-1739</strain>
    </source>
</reference>
<proteinExistence type="predicted"/>
<accession>A0A060NU92</accession>
<name>A0A060NU92_PETGR</name>
<dbReference type="EMBL" id="AB819397">
    <property type="protein sequence ID" value="BAO84875.1"/>
    <property type="molecule type" value="Genomic_DNA"/>
</dbReference>
<evidence type="ECO:0000256" key="1">
    <source>
        <dbReference type="SAM" id="MobiDB-lite"/>
    </source>
</evidence>
<feature type="domain" description="Tetracyclin repressor-like C-terminal group 31" evidence="2">
    <location>
        <begin position="40"/>
        <end position="104"/>
    </location>
</feature>
<dbReference type="Pfam" id="PF17940">
    <property type="entry name" value="TetR_C_31"/>
    <property type="match status" value="1"/>
</dbReference>
<evidence type="ECO:0000313" key="3">
    <source>
        <dbReference type="EMBL" id="BAO84875.1"/>
    </source>
</evidence>